<accession>A0ABT2L1I3</accession>
<dbReference type="EMBL" id="JANIEK010000103">
    <property type="protein sequence ID" value="MCT4796763.1"/>
    <property type="molecule type" value="Genomic_DNA"/>
</dbReference>
<sequence length="78" mass="8564">RPLEPSQSFLRPLLEQLSLPLTPCGTPVLDDTLAWTDGLYMTGPYADLVLGPFARAIYGGQEAARRIVPQLLKAKQKV</sequence>
<dbReference type="PANTHER" id="PTHR38663:SF1">
    <property type="entry name" value="L-ORNITHINE N(5)-MONOOXYGENASE"/>
    <property type="match status" value="1"/>
</dbReference>
<name>A0ABT2L1I3_9BACL</name>
<evidence type="ECO:0000313" key="1">
    <source>
        <dbReference type="EMBL" id="MCT4796763.1"/>
    </source>
</evidence>
<protein>
    <recommendedName>
        <fullName evidence="3">FAD-dependent oxidoreductase</fullName>
    </recommendedName>
</protein>
<dbReference type="PANTHER" id="PTHR38663">
    <property type="match status" value="1"/>
</dbReference>
<keyword evidence="2" id="KW-1185">Reference proteome</keyword>
<comment type="caution">
    <text evidence="1">The sequence shown here is derived from an EMBL/GenBank/DDBJ whole genome shotgun (WGS) entry which is preliminary data.</text>
</comment>
<organism evidence="1 2">
    <name type="scientific">Exiguobacterium alkaliphilum</name>
    <dbReference type="NCBI Taxonomy" id="1428684"/>
    <lineage>
        <taxon>Bacteria</taxon>
        <taxon>Bacillati</taxon>
        <taxon>Bacillota</taxon>
        <taxon>Bacilli</taxon>
        <taxon>Bacillales</taxon>
        <taxon>Bacillales Family XII. Incertae Sedis</taxon>
        <taxon>Exiguobacterium</taxon>
    </lineage>
</organism>
<evidence type="ECO:0008006" key="3">
    <source>
        <dbReference type="Google" id="ProtNLM"/>
    </source>
</evidence>
<reference evidence="1 2" key="1">
    <citation type="submission" date="2022-07" db="EMBL/GenBank/DDBJ databases">
        <title>Genomic and pangenome structural analysis of the polyextremophile Exiguobacterium.</title>
        <authorList>
            <person name="Shen L."/>
        </authorList>
    </citation>
    <scope>NUCLEOTIDE SEQUENCE [LARGE SCALE GENOMIC DNA]</scope>
    <source>
        <strain evidence="1 2">12_1</strain>
    </source>
</reference>
<gene>
    <name evidence="1" type="ORF">NQG31_14530</name>
</gene>
<evidence type="ECO:0000313" key="2">
    <source>
        <dbReference type="Proteomes" id="UP001206821"/>
    </source>
</evidence>
<proteinExistence type="predicted"/>
<dbReference type="Proteomes" id="UP001206821">
    <property type="component" value="Unassembled WGS sequence"/>
</dbReference>
<feature type="non-terminal residue" evidence="1">
    <location>
        <position position="1"/>
    </location>
</feature>